<accession>A0ABR1Z9I5</accession>
<dbReference type="Proteomes" id="UP001396334">
    <property type="component" value="Unassembled WGS sequence"/>
</dbReference>
<dbReference type="EMBL" id="JBBPBN010002133">
    <property type="protein sequence ID" value="KAK8476635.1"/>
    <property type="molecule type" value="Genomic_DNA"/>
</dbReference>
<dbReference type="Gene3D" id="3.80.10.10">
    <property type="entry name" value="Ribonuclease Inhibitor"/>
    <property type="match status" value="1"/>
</dbReference>
<name>A0ABR1Z9I5_9ROSI</name>
<comment type="caution">
    <text evidence="1">The sequence shown here is derived from an EMBL/GenBank/DDBJ whole genome shotgun (WGS) entry which is preliminary data.</text>
</comment>
<sequence>MNPILTFPLDVLYVLSLKSVVDQPASEDSPFADWNENDTTPCRWSDISCMNITGYPNPRVIRISVSGSIPDQLFNATSLHSLFLYGNNLSGSLPPLICNLPMLKNLDLSNNSLSSSLPKNLKNFKQLQRLILAENKFNSEIPGGIWPKLDNLVQLDCSSNEFNGLIPVQSES</sequence>
<evidence type="ECO:0000313" key="2">
    <source>
        <dbReference type="Proteomes" id="UP001396334"/>
    </source>
</evidence>
<dbReference type="SUPFAM" id="SSF52058">
    <property type="entry name" value="L domain-like"/>
    <property type="match status" value="1"/>
</dbReference>
<organism evidence="1 2">
    <name type="scientific">Hibiscus sabdariffa</name>
    <name type="common">roselle</name>
    <dbReference type="NCBI Taxonomy" id="183260"/>
    <lineage>
        <taxon>Eukaryota</taxon>
        <taxon>Viridiplantae</taxon>
        <taxon>Streptophyta</taxon>
        <taxon>Embryophyta</taxon>
        <taxon>Tracheophyta</taxon>
        <taxon>Spermatophyta</taxon>
        <taxon>Magnoliopsida</taxon>
        <taxon>eudicotyledons</taxon>
        <taxon>Gunneridae</taxon>
        <taxon>Pentapetalae</taxon>
        <taxon>rosids</taxon>
        <taxon>malvids</taxon>
        <taxon>Malvales</taxon>
        <taxon>Malvaceae</taxon>
        <taxon>Malvoideae</taxon>
        <taxon>Hibiscus</taxon>
    </lineage>
</organism>
<dbReference type="InterPro" id="IPR046959">
    <property type="entry name" value="PRK1-6/SRF4-like"/>
</dbReference>
<dbReference type="PANTHER" id="PTHR48007:SF36">
    <property type="entry name" value="RECEPTOR PROTEIN KINASE-LIKE PROTEIN ZAR1"/>
    <property type="match status" value="1"/>
</dbReference>
<protein>
    <submittedName>
        <fullName evidence="1">Uncharacterized protein</fullName>
    </submittedName>
</protein>
<keyword evidence="2" id="KW-1185">Reference proteome</keyword>
<reference evidence="1 2" key="1">
    <citation type="journal article" date="2024" name="G3 (Bethesda)">
        <title>Genome assembly of Hibiscus sabdariffa L. provides insights into metabolisms of medicinal natural products.</title>
        <authorList>
            <person name="Kim T."/>
        </authorList>
    </citation>
    <scope>NUCLEOTIDE SEQUENCE [LARGE SCALE GENOMIC DNA]</scope>
    <source>
        <strain evidence="1">TK-2024</strain>
        <tissue evidence="1">Old leaves</tissue>
    </source>
</reference>
<dbReference type="InterPro" id="IPR001611">
    <property type="entry name" value="Leu-rich_rpt"/>
</dbReference>
<gene>
    <name evidence="1" type="ORF">V6N11_046229</name>
</gene>
<evidence type="ECO:0000313" key="1">
    <source>
        <dbReference type="EMBL" id="KAK8476635.1"/>
    </source>
</evidence>
<dbReference type="InterPro" id="IPR013210">
    <property type="entry name" value="LRR_N_plant-typ"/>
</dbReference>
<dbReference type="Pfam" id="PF08263">
    <property type="entry name" value="LRRNT_2"/>
    <property type="match status" value="1"/>
</dbReference>
<dbReference type="Pfam" id="PF00560">
    <property type="entry name" value="LRR_1"/>
    <property type="match status" value="2"/>
</dbReference>
<proteinExistence type="predicted"/>
<dbReference type="InterPro" id="IPR032675">
    <property type="entry name" value="LRR_dom_sf"/>
</dbReference>
<dbReference type="PANTHER" id="PTHR48007">
    <property type="entry name" value="LEUCINE-RICH REPEAT RECEPTOR-LIKE PROTEIN KINASE PXC1"/>
    <property type="match status" value="1"/>
</dbReference>